<gene>
    <name evidence="3" type="ORF">ACFQ03_01760</name>
</gene>
<dbReference type="CDD" id="cd06259">
    <property type="entry name" value="YdcF-like"/>
    <property type="match status" value="1"/>
</dbReference>
<dbReference type="PANTHER" id="PTHR30336:SF4">
    <property type="entry name" value="ENVELOPE BIOGENESIS FACTOR ELYC"/>
    <property type="match status" value="1"/>
</dbReference>
<dbReference type="InterPro" id="IPR014729">
    <property type="entry name" value="Rossmann-like_a/b/a_fold"/>
</dbReference>
<evidence type="ECO:0000256" key="1">
    <source>
        <dbReference type="SAM" id="Phobius"/>
    </source>
</evidence>
<dbReference type="Pfam" id="PF02698">
    <property type="entry name" value="DUF218"/>
    <property type="match status" value="1"/>
</dbReference>
<reference evidence="4" key="1">
    <citation type="journal article" date="2019" name="Int. J. Syst. Evol. Microbiol.">
        <title>The Global Catalogue of Microorganisms (GCM) 10K type strain sequencing project: providing services to taxonomists for standard genome sequencing and annotation.</title>
        <authorList>
            <consortium name="The Broad Institute Genomics Platform"/>
            <consortium name="The Broad Institute Genome Sequencing Center for Infectious Disease"/>
            <person name="Wu L."/>
            <person name="Ma J."/>
        </authorList>
    </citation>
    <scope>NUCLEOTIDE SEQUENCE [LARGE SCALE GENOMIC DNA]</scope>
    <source>
        <strain evidence="4">CCUG 57263</strain>
    </source>
</reference>
<evidence type="ECO:0000259" key="2">
    <source>
        <dbReference type="Pfam" id="PF02698"/>
    </source>
</evidence>
<keyword evidence="1" id="KW-1133">Transmembrane helix</keyword>
<organism evidence="3 4">
    <name type="scientific">Paenibacillus residui</name>
    <dbReference type="NCBI Taxonomy" id="629724"/>
    <lineage>
        <taxon>Bacteria</taxon>
        <taxon>Bacillati</taxon>
        <taxon>Bacillota</taxon>
        <taxon>Bacilli</taxon>
        <taxon>Bacillales</taxon>
        <taxon>Paenibacillaceae</taxon>
        <taxon>Paenibacillus</taxon>
    </lineage>
</organism>
<dbReference type="RefSeq" id="WP_379285668.1">
    <property type="nucleotide sequence ID" value="NZ_JBHTIU010000004.1"/>
</dbReference>
<name>A0ABW3D7J6_9BACL</name>
<keyword evidence="1" id="KW-0812">Transmembrane</keyword>
<dbReference type="Gene3D" id="3.40.50.620">
    <property type="entry name" value="HUPs"/>
    <property type="match status" value="1"/>
</dbReference>
<keyword evidence="4" id="KW-1185">Reference proteome</keyword>
<dbReference type="PANTHER" id="PTHR30336">
    <property type="entry name" value="INNER MEMBRANE PROTEIN, PROBABLE PERMEASE"/>
    <property type="match status" value="1"/>
</dbReference>
<dbReference type="InterPro" id="IPR003848">
    <property type="entry name" value="DUF218"/>
</dbReference>
<sequence length="206" mass="23956">MVIVISLLGVLAGIPLIYFIWIHAGRWTPREADALVVLGYKCINGQIDPLLAERLDTALDLWNRFRYRYVVLSGGAVVSERTEAAIMRDYLISKGVDAKRILLEEYSRNTVHNIVNCTLLMRRHHLKTCLYVSNSFHLRRMRYIARRLNIPANFYGSRKLPSIRRQWKLTFLEIRAFRLTLPWLHKAANWEQNGWMGNTKSRSASG</sequence>
<accession>A0ABW3D7J6</accession>
<keyword evidence="1" id="KW-0472">Membrane</keyword>
<feature type="domain" description="DUF218" evidence="2">
    <location>
        <begin position="33"/>
        <end position="161"/>
    </location>
</feature>
<dbReference type="Proteomes" id="UP001597120">
    <property type="component" value="Unassembled WGS sequence"/>
</dbReference>
<evidence type="ECO:0000313" key="4">
    <source>
        <dbReference type="Proteomes" id="UP001597120"/>
    </source>
</evidence>
<comment type="caution">
    <text evidence="3">The sequence shown here is derived from an EMBL/GenBank/DDBJ whole genome shotgun (WGS) entry which is preliminary data.</text>
</comment>
<protein>
    <submittedName>
        <fullName evidence="3">YdcF family protein</fullName>
    </submittedName>
</protein>
<dbReference type="InterPro" id="IPR051599">
    <property type="entry name" value="Cell_Envelope_Assoc"/>
</dbReference>
<feature type="transmembrane region" description="Helical" evidence="1">
    <location>
        <begin position="6"/>
        <end position="24"/>
    </location>
</feature>
<proteinExistence type="predicted"/>
<evidence type="ECO:0000313" key="3">
    <source>
        <dbReference type="EMBL" id="MFD0867875.1"/>
    </source>
</evidence>
<dbReference type="EMBL" id="JBHTIU010000004">
    <property type="protein sequence ID" value="MFD0867875.1"/>
    <property type="molecule type" value="Genomic_DNA"/>
</dbReference>